<accession>W8D086</accession>
<dbReference type="RefSeq" id="YP_009010219.1">
    <property type="nucleotide sequence ID" value="NC_023610.1"/>
</dbReference>
<dbReference type="Proteomes" id="UP000204235">
    <property type="component" value="Segment"/>
</dbReference>
<evidence type="ECO:0000313" key="1">
    <source>
        <dbReference type="EMBL" id="AGX01889.1"/>
    </source>
</evidence>
<name>W8D086_9CAUD</name>
<reference evidence="1 2" key="1">
    <citation type="journal article" date="2014" name="FEMS Microbiol. Lett.">
        <title>The genome of the Erwinia amylovora phage PhiEaH1 reveals greater diversity and broadens the applicability of phages for the treatment of fire blight.</title>
        <authorList>
            <person name="Meczker K."/>
            <person name="Domotor D."/>
            <person name="Vass J."/>
            <person name="Rakhely G."/>
            <person name="Schneider G."/>
            <person name="Kovacs T."/>
        </authorList>
    </citation>
    <scope>NUCLEOTIDE SEQUENCE [LARGE SCALE GENOMIC DNA]</scope>
</reference>
<keyword evidence="2" id="KW-1185">Reference proteome</keyword>
<organism evidence="1 2">
    <name type="scientific">Erwinia phage PhiEaH1</name>
    <dbReference type="NCBI Taxonomy" id="1401669"/>
    <lineage>
        <taxon>Viruses</taxon>
        <taxon>Duplodnaviria</taxon>
        <taxon>Heunggongvirae</taxon>
        <taxon>Uroviricota</taxon>
        <taxon>Caudoviricetes</taxon>
        <taxon>Chimalliviridae</taxon>
        <taxon>Iapetusvirus</taxon>
        <taxon>Iapetusvirus EaH1</taxon>
    </lineage>
</organism>
<sequence length="263" mass="29857">MHMRSSLPLRFALGALLNEPEEENISGMNILALMFRQIKGDLNISSHRWSMLMNQYLKDPRNEVLQTSRGRSSERSNLNRGLTNPGLTFKNFMKGLRLLAPLKVTLKMDLEFDNEVTVSTSVNIDEEMLYLPFHNEKYPDRQNFLATMFRNIKNTLEINDEQWRKLMSAYLNNPLNGFVETTVADSGVKSSVVNGGKRSSERSNLTRGLSNPDMSIKVFTKGLKVLNPKQIYFKVRLEYSGGRSTSHHIQVAGNALVAVEGEE</sequence>
<dbReference type="GeneID" id="18501061"/>
<proteinExistence type="predicted"/>
<protein>
    <submittedName>
        <fullName evidence="1">Uncharacterized protein</fullName>
    </submittedName>
</protein>
<dbReference type="EMBL" id="KF623294">
    <property type="protein sequence ID" value="AGX01889.1"/>
    <property type="molecule type" value="Genomic_DNA"/>
</dbReference>
<evidence type="ECO:0000313" key="2">
    <source>
        <dbReference type="Proteomes" id="UP000204235"/>
    </source>
</evidence>
<dbReference type="KEGG" id="vg:18501061"/>